<keyword evidence="4" id="KW-1185">Reference proteome</keyword>
<dbReference type="EMBL" id="GG693851">
    <property type="protein sequence ID" value="EES53994.1"/>
    <property type="molecule type" value="Genomic_DNA"/>
</dbReference>
<keyword evidence="3" id="KW-0695">RNA-directed DNA polymerase</keyword>
<name>C6HTM9_9BACT</name>
<evidence type="ECO:0000259" key="2">
    <source>
        <dbReference type="PROSITE" id="PS50878"/>
    </source>
</evidence>
<dbReference type="InterPro" id="IPR043502">
    <property type="entry name" value="DNA/RNA_pol_sf"/>
</dbReference>
<dbReference type="PANTHER" id="PTHR34047:SF8">
    <property type="entry name" value="PROTEIN YKFC"/>
    <property type="match status" value="1"/>
</dbReference>
<dbReference type="Pfam" id="PF08388">
    <property type="entry name" value="GIIM"/>
    <property type="match status" value="1"/>
</dbReference>
<accession>C6HTM9</accession>
<sequence>MHCVRGVISATLCNMTLDGLERELKTRFPKSRVYMARFADDFVITGTSKEFLENEVRPVVETFLKERGLELSKEKTFITNIQEGFDFLDQHHRKYGNRKQYLTTPARKNVRAFLSKVKDIVRSHKATSQEDLIKKLNPVIRGWALFHRHIVAKQVYKWVDMQVFRTVWHWARRRHPDKGTNWTKRRYFHTMEKRDWTFRPPGSKSEPLVTASSVPIVRHVKIKQHARPFHPEWDPYLAARKFTTKIRNALKAFWPIPSVTPDGSW</sequence>
<comment type="similarity">
    <text evidence="1">Belongs to the bacterial reverse transcriptase family.</text>
</comment>
<proteinExistence type="inferred from homology"/>
<dbReference type="InterPro" id="IPR013597">
    <property type="entry name" value="Mat_intron_G2"/>
</dbReference>
<dbReference type="InterPro" id="IPR051083">
    <property type="entry name" value="GrpII_Intron_Splice-Mob/Def"/>
</dbReference>
<evidence type="ECO:0000256" key="1">
    <source>
        <dbReference type="ARBA" id="ARBA00034120"/>
    </source>
</evidence>
<evidence type="ECO:0000313" key="3">
    <source>
        <dbReference type="EMBL" id="EES53994.1"/>
    </source>
</evidence>
<gene>
    <name evidence="3" type="ORF">UBAL3_24060012</name>
</gene>
<keyword evidence="3" id="KW-0548">Nucleotidyltransferase</keyword>
<dbReference type="SUPFAM" id="SSF56672">
    <property type="entry name" value="DNA/RNA polymerases"/>
    <property type="match status" value="1"/>
</dbReference>
<dbReference type="InterPro" id="IPR000477">
    <property type="entry name" value="RT_dom"/>
</dbReference>
<dbReference type="Pfam" id="PF00078">
    <property type="entry name" value="RVT_1"/>
    <property type="match status" value="1"/>
</dbReference>
<feature type="domain" description="Reverse transcriptase" evidence="2">
    <location>
        <begin position="1"/>
        <end position="92"/>
    </location>
</feature>
<dbReference type="PROSITE" id="PS50878">
    <property type="entry name" value="RT_POL"/>
    <property type="match status" value="1"/>
</dbReference>
<dbReference type="GO" id="GO:0003964">
    <property type="term" value="F:RNA-directed DNA polymerase activity"/>
    <property type="evidence" value="ECO:0007669"/>
    <property type="project" value="UniProtKB-KW"/>
</dbReference>
<organism evidence="3 4">
    <name type="scientific">Leptospirillum ferrodiazotrophum</name>
    <dbReference type="NCBI Taxonomy" id="412449"/>
    <lineage>
        <taxon>Bacteria</taxon>
        <taxon>Pseudomonadati</taxon>
        <taxon>Nitrospirota</taxon>
        <taxon>Nitrospiria</taxon>
        <taxon>Nitrospirales</taxon>
        <taxon>Nitrospiraceae</taxon>
        <taxon>Leptospirillum</taxon>
    </lineage>
</organism>
<reference evidence="3 4" key="1">
    <citation type="journal article" date="2009" name="Appl. Environ. Microbiol.">
        <title>Community genomic and proteomic analyses of chemoautotrophic iron-oxidizing "Leptospirillum rubarum" (Group II) and "Leptospirillum ferrodiazotrophum" (Group III) bacteria in acid mine drainage biofilms.</title>
        <authorList>
            <person name="Goltsman D.S."/>
            <person name="Denef V.J."/>
            <person name="Singer S.W."/>
            <person name="VerBerkmoes N.C."/>
            <person name="Lefsrud M."/>
            <person name="Mueller R.S."/>
            <person name="Dick G.J."/>
            <person name="Sun C.L."/>
            <person name="Wheeler K.E."/>
            <person name="Zemla A."/>
            <person name="Baker B.J."/>
            <person name="Hauser L."/>
            <person name="Land M."/>
            <person name="Shah M.B."/>
            <person name="Thelen M.P."/>
            <person name="Hettich R.L."/>
            <person name="Banfield J.F."/>
        </authorList>
    </citation>
    <scope>NUCLEOTIDE SEQUENCE [LARGE SCALE GENOMIC DNA]</scope>
</reference>
<protein>
    <submittedName>
        <fullName evidence="3">Putative RNA-directed DNA polymerase</fullName>
    </submittedName>
</protein>
<evidence type="ECO:0000313" key="4">
    <source>
        <dbReference type="Proteomes" id="UP000009374"/>
    </source>
</evidence>
<dbReference type="Proteomes" id="UP000009374">
    <property type="component" value="Unassembled WGS sequence"/>
</dbReference>
<keyword evidence="3" id="KW-0808">Transferase</keyword>
<dbReference type="PANTHER" id="PTHR34047">
    <property type="entry name" value="NUCLEAR INTRON MATURASE 1, MITOCHONDRIAL-RELATED"/>
    <property type="match status" value="1"/>
</dbReference>
<dbReference type="AlphaFoldDB" id="C6HTM9"/>